<dbReference type="EMBL" id="CM037626">
    <property type="protein sequence ID" value="KAH8012331.1"/>
    <property type="molecule type" value="Genomic_DNA"/>
</dbReference>
<accession>A0ACB8FYY9</accession>
<keyword evidence="1" id="KW-0648">Protein biosynthesis</keyword>
<comment type="caution">
    <text evidence="1">The sequence shown here is derived from an EMBL/GenBank/DDBJ whole genome shotgun (WGS) entry which is preliminary data.</text>
</comment>
<name>A0ACB8FYY9_9SAUR</name>
<organism evidence="1 2">
    <name type="scientific">Sphaerodactylus townsendi</name>
    <dbReference type="NCBI Taxonomy" id="933632"/>
    <lineage>
        <taxon>Eukaryota</taxon>
        <taxon>Metazoa</taxon>
        <taxon>Chordata</taxon>
        <taxon>Craniata</taxon>
        <taxon>Vertebrata</taxon>
        <taxon>Euteleostomi</taxon>
        <taxon>Lepidosauria</taxon>
        <taxon>Squamata</taxon>
        <taxon>Bifurcata</taxon>
        <taxon>Gekkota</taxon>
        <taxon>Sphaerodactylidae</taxon>
        <taxon>Sphaerodactylus</taxon>
    </lineage>
</organism>
<evidence type="ECO:0000313" key="2">
    <source>
        <dbReference type="Proteomes" id="UP000827872"/>
    </source>
</evidence>
<dbReference type="Proteomes" id="UP000827872">
    <property type="component" value="Linkage Group LG13"/>
</dbReference>
<protein>
    <submittedName>
        <fullName evidence="1">DNA replication initiation factor cdc45</fullName>
    </submittedName>
</protein>
<reference evidence="1" key="1">
    <citation type="submission" date="2021-08" db="EMBL/GenBank/DDBJ databases">
        <title>The first chromosome-level gecko genome reveals the dynamic sex chromosomes of Neotropical dwarf geckos (Sphaerodactylidae: Sphaerodactylus).</title>
        <authorList>
            <person name="Pinto B.J."/>
            <person name="Keating S.E."/>
            <person name="Gamble T."/>
        </authorList>
    </citation>
    <scope>NUCLEOTIDE SEQUENCE</scope>
    <source>
        <strain evidence="1">TG3544</strain>
    </source>
</reference>
<proteinExistence type="predicted"/>
<evidence type="ECO:0000313" key="1">
    <source>
        <dbReference type="EMBL" id="KAH8012331.1"/>
    </source>
</evidence>
<keyword evidence="2" id="KW-1185">Reference proteome</keyword>
<keyword evidence="1" id="KW-0396">Initiation factor</keyword>
<gene>
    <name evidence="1" type="primary">CDC45_2</name>
    <name evidence="1" type="ORF">K3G42_016426</name>
</gene>
<sequence>MLACFLNCFFTFGLSFFVFYIDFLFLPTLFFCFVFELCIIKLLSDLQTKNKRCKLLPMVMAAPMDVEQGTVIMVGIPPQTESSDKKNFFGRAFEKAAENTSSRTLHNHFDMSIIELKMEDRSKFLDALISLLS</sequence>